<name>A0ABR2I750_9EUKA</name>
<gene>
    <name evidence="1" type="ORF">M9Y10_013416</name>
</gene>
<evidence type="ECO:0000313" key="1">
    <source>
        <dbReference type="EMBL" id="KAK8858313.1"/>
    </source>
</evidence>
<reference evidence="1 2" key="1">
    <citation type="submission" date="2024-04" db="EMBL/GenBank/DDBJ databases">
        <title>Tritrichomonas musculus Genome.</title>
        <authorList>
            <person name="Alves-Ferreira E."/>
            <person name="Grigg M."/>
            <person name="Lorenzi H."/>
            <person name="Galac M."/>
        </authorList>
    </citation>
    <scope>NUCLEOTIDE SEQUENCE [LARGE SCALE GENOMIC DNA]</scope>
    <source>
        <strain evidence="1 2">EAF2021</strain>
    </source>
</reference>
<evidence type="ECO:0000313" key="2">
    <source>
        <dbReference type="Proteomes" id="UP001470230"/>
    </source>
</evidence>
<organism evidence="1 2">
    <name type="scientific">Tritrichomonas musculus</name>
    <dbReference type="NCBI Taxonomy" id="1915356"/>
    <lineage>
        <taxon>Eukaryota</taxon>
        <taxon>Metamonada</taxon>
        <taxon>Parabasalia</taxon>
        <taxon>Tritrichomonadida</taxon>
        <taxon>Tritrichomonadidae</taxon>
        <taxon>Tritrichomonas</taxon>
    </lineage>
</organism>
<comment type="caution">
    <text evidence="1">The sequence shown here is derived from an EMBL/GenBank/DDBJ whole genome shotgun (WGS) entry which is preliminary data.</text>
</comment>
<proteinExistence type="predicted"/>
<dbReference type="EMBL" id="JAPFFF010000019">
    <property type="protein sequence ID" value="KAK8858313.1"/>
    <property type="molecule type" value="Genomic_DNA"/>
</dbReference>
<dbReference type="Proteomes" id="UP001470230">
    <property type="component" value="Unassembled WGS sequence"/>
</dbReference>
<sequence>MFNLAHIYFYEEAGMSDLNEAFKLLVKSASQNVIYSFELLCLVIIKKYKSLNVQLSRFEEDSLLIEKVIKNIKMMKLKEPSFYNRLYDELKEINLVYYGDKIKNQIRKRKVNINNIFYEGFNA</sequence>
<accession>A0ABR2I750</accession>
<protein>
    <submittedName>
        <fullName evidence="1">Uncharacterized protein</fullName>
    </submittedName>
</protein>
<keyword evidence="2" id="KW-1185">Reference proteome</keyword>